<organism evidence="2 3">
    <name type="scientific">Amycolatopsis camponoti</name>
    <dbReference type="NCBI Taxonomy" id="2606593"/>
    <lineage>
        <taxon>Bacteria</taxon>
        <taxon>Bacillati</taxon>
        <taxon>Actinomycetota</taxon>
        <taxon>Actinomycetes</taxon>
        <taxon>Pseudonocardiales</taxon>
        <taxon>Pseudonocardiaceae</taxon>
        <taxon>Amycolatopsis</taxon>
    </lineage>
</organism>
<dbReference type="AlphaFoldDB" id="A0A6I8M4U8"/>
<evidence type="ECO:0000313" key="2">
    <source>
        <dbReference type="EMBL" id="VVJ24924.1"/>
    </source>
</evidence>
<dbReference type="Proteomes" id="UP000399805">
    <property type="component" value="Unassembled WGS sequence"/>
</dbReference>
<feature type="region of interest" description="Disordered" evidence="1">
    <location>
        <begin position="1"/>
        <end position="44"/>
    </location>
</feature>
<feature type="compositionally biased region" description="Basic and acidic residues" evidence="1">
    <location>
        <begin position="1"/>
        <end position="10"/>
    </location>
</feature>
<name>A0A6I8M4U8_9PSEU</name>
<protein>
    <submittedName>
        <fullName evidence="2">Uncharacterized protein</fullName>
    </submittedName>
</protein>
<dbReference type="EMBL" id="CABVGP010000004">
    <property type="protein sequence ID" value="VVJ24924.1"/>
    <property type="molecule type" value="Genomic_DNA"/>
</dbReference>
<accession>A0A6I8M4U8</accession>
<sequence length="44" mass="4765">MDPRSSERPNRARGSTVDTPGGPWSTVDRHGPRTPARGRPVISP</sequence>
<evidence type="ECO:0000313" key="3">
    <source>
        <dbReference type="Proteomes" id="UP000399805"/>
    </source>
</evidence>
<gene>
    <name evidence="2" type="ORF">AA23TX_09682</name>
</gene>
<proteinExistence type="predicted"/>
<reference evidence="2 3" key="1">
    <citation type="submission" date="2019-09" db="EMBL/GenBank/DDBJ databases">
        <authorList>
            <person name="Leyn A S."/>
        </authorList>
    </citation>
    <scope>NUCLEOTIDE SEQUENCE [LARGE SCALE GENOMIC DNA]</scope>
    <source>
        <strain evidence="2">AA231_1</strain>
    </source>
</reference>
<keyword evidence="3" id="KW-1185">Reference proteome</keyword>
<evidence type="ECO:0000256" key="1">
    <source>
        <dbReference type="SAM" id="MobiDB-lite"/>
    </source>
</evidence>